<sequence>MLSTDQQQTEVEMLALSDDFFSVEELEERLELATTAIANSIVRPNETCGANACAGDLGW</sequence>
<dbReference type="AlphaFoldDB" id="A0A4P6JR01"/>
<proteinExistence type="predicted"/>
<dbReference type="Proteomes" id="UP000290365">
    <property type="component" value="Chromosome"/>
</dbReference>
<keyword evidence="2" id="KW-1185">Reference proteome</keyword>
<evidence type="ECO:0000313" key="1">
    <source>
        <dbReference type="EMBL" id="QBD77703.1"/>
    </source>
</evidence>
<name>A0A4P6JR01_KTERU</name>
<dbReference type="RefSeq" id="WP_129888757.1">
    <property type="nucleotide sequence ID" value="NZ_CP035758.1"/>
</dbReference>
<dbReference type="KEGG" id="kbs:EPA93_17575"/>
<gene>
    <name evidence="1" type="ORF">EPA93_17575</name>
</gene>
<evidence type="ECO:0000313" key="2">
    <source>
        <dbReference type="Proteomes" id="UP000290365"/>
    </source>
</evidence>
<dbReference type="EMBL" id="CP035758">
    <property type="protein sequence ID" value="QBD77703.1"/>
    <property type="molecule type" value="Genomic_DNA"/>
</dbReference>
<reference evidence="1 2" key="1">
    <citation type="submission" date="2019-01" db="EMBL/GenBank/DDBJ databases">
        <title>Ktedonosporobacter rubrisoli SCAWS-G2.</title>
        <authorList>
            <person name="Huang Y."/>
            <person name="Yan B."/>
        </authorList>
    </citation>
    <scope>NUCLEOTIDE SEQUENCE [LARGE SCALE GENOMIC DNA]</scope>
    <source>
        <strain evidence="1 2">SCAWS-G2</strain>
    </source>
</reference>
<organism evidence="1 2">
    <name type="scientific">Ktedonosporobacter rubrisoli</name>
    <dbReference type="NCBI Taxonomy" id="2509675"/>
    <lineage>
        <taxon>Bacteria</taxon>
        <taxon>Bacillati</taxon>
        <taxon>Chloroflexota</taxon>
        <taxon>Ktedonobacteria</taxon>
        <taxon>Ktedonobacterales</taxon>
        <taxon>Ktedonosporobacteraceae</taxon>
        <taxon>Ktedonosporobacter</taxon>
    </lineage>
</organism>
<protein>
    <submittedName>
        <fullName evidence="1">Uncharacterized protein</fullName>
    </submittedName>
</protein>
<accession>A0A4P6JR01</accession>